<evidence type="ECO:0000313" key="1">
    <source>
        <dbReference type="EMBL" id="RFM31246.1"/>
    </source>
</evidence>
<gene>
    <name evidence="1" type="ORF">DXN04_29395</name>
</gene>
<dbReference type="EMBL" id="QTJV01000015">
    <property type="protein sequence ID" value="RFM31246.1"/>
    <property type="molecule type" value="Genomic_DNA"/>
</dbReference>
<keyword evidence="2" id="KW-1185">Reference proteome</keyword>
<dbReference type="AlphaFoldDB" id="A0A3E1NTJ1"/>
<sequence>MNGERECAGRNAKAEPVLIKREELFTAFFYTAVPEVAKRRFITGILDNIGFVISVQIIAYADSKYCNQQQPYYPL</sequence>
<dbReference type="Proteomes" id="UP000261174">
    <property type="component" value="Unassembled WGS sequence"/>
</dbReference>
<evidence type="ECO:0000313" key="2">
    <source>
        <dbReference type="Proteomes" id="UP000261174"/>
    </source>
</evidence>
<comment type="caution">
    <text evidence="1">The sequence shown here is derived from an EMBL/GenBank/DDBJ whole genome shotgun (WGS) entry which is preliminary data.</text>
</comment>
<protein>
    <submittedName>
        <fullName evidence="1">Uncharacterized protein</fullName>
    </submittedName>
</protein>
<name>A0A3E1NTJ1_9BACT</name>
<organism evidence="1 2">
    <name type="scientific">Chitinophaga silvisoli</name>
    <dbReference type="NCBI Taxonomy" id="2291814"/>
    <lineage>
        <taxon>Bacteria</taxon>
        <taxon>Pseudomonadati</taxon>
        <taxon>Bacteroidota</taxon>
        <taxon>Chitinophagia</taxon>
        <taxon>Chitinophagales</taxon>
        <taxon>Chitinophagaceae</taxon>
        <taxon>Chitinophaga</taxon>
    </lineage>
</organism>
<reference evidence="1 2" key="1">
    <citation type="submission" date="2018-08" db="EMBL/GenBank/DDBJ databases">
        <title>Chitinophaga sp. K20C18050901, a novel bacterium isolated from forest soil.</title>
        <authorList>
            <person name="Wang C."/>
        </authorList>
    </citation>
    <scope>NUCLEOTIDE SEQUENCE [LARGE SCALE GENOMIC DNA]</scope>
    <source>
        <strain evidence="1 2">K20C18050901</strain>
    </source>
</reference>
<accession>A0A3E1NTJ1</accession>
<proteinExistence type="predicted"/>